<dbReference type="PANTHER" id="PTHR14222:SF2">
    <property type="entry name" value="CONDENSIN COMPLEX SUBUNIT 1"/>
    <property type="match status" value="1"/>
</dbReference>
<dbReference type="InterPro" id="IPR016024">
    <property type="entry name" value="ARM-type_fold"/>
</dbReference>
<dbReference type="InterPro" id="IPR026971">
    <property type="entry name" value="CND1/NCAPD3"/>
</dbReference>
<dbReference type="OrthoDB" id="436262at2759"/>
<dbReference type="PANTHER" id="PTHR14222">
    <property type="entry name" value="CONDENSIN"/>
    <property type="match status" value="1"/>
</dbReference>
<accession>A0A5B7IRF1</accession>
<name>A0A5B7IRF1_PORTR</name>
<keyword evidence="2" id="KW-1185">Reference proteome</keyword>
<dbReference type="GO" id="GO:0010032">
    <property type="term" value="P:meiotic chromosome condensation"/>
    <property type="evidence" value="ECO:0007669"/>
    <property type="project" value="TreeGrafter"/>
</dbReference>
<dbReference type="GO" id="GO:0000796">
    <property type="term" value="C:condensin complex"/>
    <property type="evidence" value="ECO:0007669"/>
    <property type="project" value="TreeGrafter"/>
</dbReference>
<organism evidence="1 2">
    <name type="scientific">Portunus trituberculatus</name>
    <name type="common">Swimming crab</name>
    <name type="synonym">Neptunus trituberculatus</name>
    <dbReference type="NCBI Taxonomy" id="210409"/>
    <lineage>
        <taxon>Eukaryota</taxon>
        <taxon>Metazoa</taxon>
        <taxon>Ecdysozoa</taxon>
        <taxon>Arthropoda</taxon>
        <taxon>Crustacea</taxon>
        <taxon>Multicrustacea</taxon>
        <taxon>Malacostraca</taxon>
        <taxon>Eumalacostraca</taxon>
        <taxon>Eucarida</taxon>
        <taxon>Decapoda</taxon>
        <taxon>Pleocyemata</taxon>
        <taxon>Brachyura</taxon>
        <taxon>Eubrachyura</taxon>
        <taxon>Portunoidea</taxon>
        <taxon>Portunidae</taxon>
        <taxon>Portuninae</taxon>
        <taxon>Portunus</taxon>
    </lineage>
</organism>
<protein>
    <submittedName>
        <fullName evidence="1">Condensin complex subunit 1</fullName>
    </submittedName>
</protein>
<dbReference type="AlphaFoldDB" id="A0A5B7IRF1"/>
<evidence type="ECO:0000313" key="1">
    <source>
        <dbReference type="EMBL" id="MPC84196.1"/>
    </source>
</evidence>
<evidence type="ECO:0000313" key="2">
    <source>
        <dbReference type="Proteomes" id="UP000324222"/>
    </source>
</evidence>
<sequence>MGLVGAVADDTEAEYIRYVCETEIINSDNLLGTIKPMIWTLCTNPDKYKSTELQAASSLTLAKYMMVSSKVCEENLQLLFTILERSNEDVVRANLVIALGDLYFRFPNELEPWTPRFYAR</sequence>
<dbReference type="GO" id="GO:0007076">
    <property type="term" value="P:mitotic chromosome condensation"/>
    <property type="evidence" value="ECO:0007669"/>
    <property type="project" value="InterPro"/>
</dbReference>
<reference evidence="1 2" key="1">
    <citation type="submission" date="2019-05" db="EMBL/GenBank/DDBJ databases">
        <title>Another draft genome of Portunus trituberculatus and its Hox gene families provides insights of decapod evolution.</title>
        <authorList>
            <person name="Jeong J.-H."/>
            <person name="Song I."/>
            <person name="Kim S."/>
            <person name="Choi T."/>
            <person name="Kim D."/>
            <person name="Ryu S."/>
            <person name="Kim W."/>
        </authorList>
    </citation>
    <scope>NUCLEOTIDE SEQUENCE [LARGE SCALE GENOMIC DNA]</scope>
    <source>
        <tissue evidence="1">Muscle</tissue>
    </source>
</reference>
<dbReference type="GO" id="GO:0000779">
    <property type="term" value="C:condensed chromosome, centromeric region"/>
    <property type="evidence" value="ECO:0007669"/>
    <property type="project" value="TreeGrafter"/>
</dbReference>
<comment type="caution">
    <text evidence="1">The sequence shown here is derived from an EMBL/GenBank/DDBJ whole genome shotgun (WGS) entry which is preliminary data.</text>
</comment>
<dbReference type="GO" id="GO:0042393">
    <property type="term" value="F:histone binding"/>
    <property type="evidence" value="ECO:0007669"/>
    <property type="project" value="TreeGrafter"/>
</dbReference>
<proteinExistence type="predicted"/>
<dbReference type="SUPFAM" id="SSF48371">
    <property type="entry name" value="ARM repeat"/>
    <property type="match status" value="1"/>
</dbReference>
<gene>
    <name evidence="1" type="primary">ncapd2_1</name>
    <name evidence="1" type="ORF">E2C01_078925</name>
</gene>
<dbReference type="EMBL" id="VSRR010064744">
    <property type="protein sequence ID" value="MPC84196.1"/>
    <property type="molecule type" value="Genomic_DNA"/>
</dbReference>
<dbReference type="Proteomes" id="UP000324222">
    <property type="component" value="Unassembled WGS sequence"/>
</dbReference>